<evidence type="ECO:0000313" key="15">
    <source>
        <dbReference type="Proteomes" id="UP000317429"/>
    </source>
</evidence>
<comment type="similarity">
    <text evidence="1 11">Belongs to the DnaX/STICHEL family.</text>
</comment>
<comment type="catalytic activity">
    <reaction evidence="10 11">
        <text>DNA(n) + a 2'-deoxyribonucleoside 5'-triphosphate = DNA(n+1) + diphosphate</text>
        <dbReference type="Rhea" id="RHEA:22508"/>
        <dbReference type="Rhea" id="RHEA-COMP:17339"/>
        <dbReference type="Rhea" id="RHEA-COMP:17340"/>
        <dbReference type="ChEBI" id="CHEBI:33019"/>
        <dbReference type="ChEBI" id="CHEBI:61560"/>
        <dbReference type="ChEBI" id="CHEBI:173112"/>
        <dbReference type="EC" id="2.7.7.7"/>
    </reaction>
</comment>
<dbReference type="PANTHER" id="PTHR11669">
    <property type="entry name" value="REPLICATION FACTOR C / DNA POLYMERASE III GAMMA-TAU SUBUNIT"/>
    <property type="match status" value="1"/>
</dbReference>
<protein>
    <recommendedName>
        <fullName evidence="11">DNA polymerase III subunit gamma/tau</fullName>
        <ecNumber evidence="11">2.7.7.7</ecNumber>
    </recommendedName>
</protein>
<dbReference type="Gene3D" id="1.10.8.60">
    <property type="match status" value="1"/>
</dbReference>
<feature type="domain" description="AAA+ ATPase" evidence="13">
    <location>
        <begin position="45"/>
        <end position="187"/>
    </location>
</feature>
<proteinExistence type="inferred from homology"/>
<dbReference type="NCBIfam" id="NF004046">
    <property type="entry name" value="PRK05563.1"/>
    <property type="match status" value="1"/>
</dbReference>
<dbReference type="EC" id="2.7.7.7" evidence="11"/>
<dbReference type="InterPro" id="IPR008921">
    <property type="entry name" value="DNA_pol3_clamp-load_cplx_C"/>
</dbReference>
<evidence type="ECO:0000256" key="4">
    <source>
        <dbReference type="ARBA" id="ARBA00022705"/>
    </source>
</evidence>
<dbReference type="KEGG" id="pnd:Pla175_50030"/>
<dbReference type="GO" id="GO:0009360">
    <property type="term" value="C:DNA polymerase III complex"/>
    <property type="evidence" value="ECO:0007669"/>
    <property type="project" value="InterPro"/>
</dbReference>
<gene>
    <name evidence="14" type="primary">dnaX_2</name>
    <name evidence="11" type="synonym">dnaX</name>
    <name evidence="14" type="ORF">Pla175_50030</name>
</gene>
<dbReference type="CDD" id="cd18137">
    <property type="entry name" value="HLD_clamp_pol_III_gamma_tau"/>
    <property type="match status" value="1"/>
</dbReference>
<accession>A0A518DJC4</accession>
<evidence type="ECO:0000256" key="12">
    <source>
        <dbReference type="SAM" id="MobiDB-lite"/>
    </source>
</evidence>
<evidence type="ECO:0000256" key="11">
    <source>
        <dbReference type="RuleBase" id="RU364063"/>
    </source>
</evidence>
<dbReference type="FunFam" id="3.40.50.300:FF:000014">
    <property type="entry name" value="DNA polymerase III subunit gamma/tau"/>
    <property type="match status" value="1"/>
</dbReference>
<dbReference type="InterPro" id="IPR045085">
    <property type="entry name" value="HLD_clamp_pol_III_gamma_tau"/>
</dbReference>
<dbReference type="FunFam" id="1.10.8.60:FF:000013">
    <property type="entry name" value="DNA polymerase III subunit gamma/tau"/>
    <property type="match status" value="1"/>
</dbReference>
<dbReference type="Pfam" id="PF22608">
    <property type="entry name" value="DNAX_ATPase_lid"/>
    <property type="match status" value="1"/>
</dbReference>
<evidence type="ECO:0000256" key="3">
    <source>
        <dbReference type="ARBA" id="ARBA00022695"/>
    </source>
</evidence>
<evidence type="ECO:0000256" key="8">
    <source>
        <dbReference type="ARBA" id="ARBA00022840"/>
    </source>
</evidence>
<feature type="compositionally biased region" description="Low complexity" evidence="12">
    <location>
        <begin position="466"/>
        <end position="489"/>
    </location>
</feature>
<keyword evidence="8 11" id="KW-0067">ATP-binding</keyword>
<keyword evidence="5" id="KW-0479">Metal-binding</keyword>
<dbReference type="NCBIfam" id="TIGR02397">
    <property type="entry name" value="dnaX_nterm"/>
    <property type="match status" value="1"/>
</dbReference>
<dbReference type="InterPro" id="IPR050238">
    <property type="entry name" value="DNA_Rep/Repair_Clamp_Loader"/>
</dbReference>
<evidence type="ECO:0000256" key="5">
    <source>
        <dbReference type="ARBA" id="ARBA00022723"/>
    </source>
</evidence>
<dbReference type="Proteomes" id="UP000317429">
    <property type="component" value="Chromosome"/>
</dbReference>
<dbReference type="GO" id="GO:0003887">
    <property type="term" value="F:DNA-directed DNA polymerase activity"/>
    <property type="evidence" value="ECO:0007669"/>
    <property type="project" value="UniProtKB-KW"/>
</dbReference>
<dbReference type="Pfam" id="PF13177">
    <property type="entry name" value="DNA_pol3_delta2"/>
    <property type="match status" value="1"/>
</dbReference>
<evidence type="ECO:0000259" key="13">
    <source>
        <dbReference type="SMART" id="SM00382"/>
    </source>
</evidence>
<dbReference type="Pfam" id="PF12169">
    <property type="entry name" value="DNA_pol3_gamma3"/>
    <property type="match status" value="1"/>
</dbReference>
<dbReference type="InterPro" id="IPR027417">
    <property type="entry name" value="P-loop_NTPase"/>
</dbReference>
<evidence type="ECO:0000313" key="14">
    <source>
        <dbReference type="EMBL" id="QDU91573.1"/>
    </source>
</evidence>
<dbReference type="GO" id="GO:0006261">
    <property type="term" value="P:DNA-templated DNA replication"/>
    <property type="evidence" value="ECO:0007669"/>
    <property type="project" value="TreeGrafter"/>
</dbReference>
<sequence length="548" mass="57237">MPDAPQSADGYTVVARRYRPQTFDELIGQQHVARALKQAITTGRVGHAYLFTGARGVGKTSAARILARALNCQQGPTPEPCNQCDACLSIIDGSDVDVMEMDGASNRGIDEIRQLRQNVAVRPSRSRFKVYLIDEVHMLTKEAFNALLKTLEEPPEHVKFIFATTDPQKLPITILSRCQRFDFAGVDSVAIQTRLAQIAEAEGVEIEPAALQILATRAAGSMRDSQSLLEQLLAVAGGKITADEVQSLLGIASTERISALADAIAARDAARALEELSGSLGGGADAGQLLDQLIGYLRDAMALAVGCPPERMLYALPGQEDSVRALGARLGVSGVLAVLQVLDQTAARMRVSLHGRTLVEMAIVRAASLDDLEDLSQLITDLRNQPPGEPGASAPGRGGRGGANPGVQTGAGRSPSGSVAGGNPESSSPRPPAAYADGSPAGGVGSGGLVGQLAQQVAMAAPITSPKPAAAPERPASPSASPSAAPRSLAEQFVAVASSAPAAPRPPKMSRRQLQAEALEHPYIKQAMETFGVEADGVRYTPPQEKAK</sequence>
<dbReference type="SMART" id="SM00382">
    <property type="entry name" value="AAA"/>
    <property type="match status" value="1"/>
</dbReference>
<keyword evidence="9 11" id="KW-0239">DNA-directed DNA polymerase</keyword>
<dbReference type="GO" id="GO:0005524">
    <property type="term" value="F:ATP binding"/>
    <property type="evidence" value="ECO:0007669"/>
    <property type="project" value="UniProtKB-KW"/>
</dbReference>
<keyword evidence="6 11" id="KW-0547">Nucleotide-binding</keyword>
<dbReference type="InterPro" id="IPR022754">
    <property type="entry name" value="DNA_pol_III_gamma-3"/>
</dbReference>
<feature type="region of interest" description="Disordered" evidence="12">
    <location>
        <begin position="460"/>
        <end position="489"/>
    </location>
</feature>
<dbReference type="RefSeq" id="WP_197527134.1">
    <property type="nucleotide sequence ID" value="NZ_CP036291.1"/>
</dbReference>
<name>A0A518DJC4_9BACT</name>
<dbReference type="SUPFAM" id="SSF52540">
    <property type="entry name" value="P-loop containing nucleoside triphosphate hydrolases"/>
    <property type="match status" value="1"/>
</dbReference>
<dbReference type="InterPro" id="IPR001270">
    <property type="entry name" value="ClpA/B"/>
</dbReference>
<keyword evidence="7" id="KW-0862">Zinc</keyword>
<dbReference type="Gene3D" id="1.20.272.10">
    <property type="match status" value="1"/>
</dbReference>
<keyword evidence="3 11" id="KW-0548">Nucleotidyltransferase</keyword>
<evidence type="ECO:0000256" key="10">
    <source>
        <dbReference type="ARBA" id="ARBA00049244"/>
    </source>
</evidence>
<evidence type="ECO:0000256" key="1">
    <source>
        <dbReference type="ARBA" id="ARBA00006360"/>
    </source>
</evidence>
<comment type="function">
    <text evidence="11">DNA polymerase III is a complex, multichain enzyme responsible for most of the replicative synthesis in bacteria. This DNA polymerase also exhibits 3' to 5' exonuclease activity.</text>
</comment>
<dbReference type="PANTHER" id="PTHR11669:SF0">
    <property type="entry name" value="PROTEIN STICHEL-LIKE 2"/>
    <property type="match status" value="1"/>
</dbReference>
<dbReference type="InterPro" id="IPR012763">
    <property type="entry name" value="DNA_pol_III_sug/sutau_N"/>
</dbReference>
<keyword evidence="4 11" id="KW-0235">DNA replication</keyword>
<evidence type="ECO:0000256" key="2">
    <source>
        <dbReference type="ARBA" id="ARBA00022679"/>
    </source>
</evidence>
<dbReference type="SUPFAM" id="SSF48019">
    <property type="entry name" value="post-AAA+ oligomerization domain-like"/>
    <property type="match status" value="1"/>
</dbReference>
<organism evidence="14 15">
    <name type="scientific">Pirellulimonas nuda</name>
    <dbReference type="NCBI Taxonomy" id="2528009"/>
    <lineage>
        <taxon>Bacteria</taxon>
        <taxon>Pseudomonadati</taxon>
        <taxon>Planctomycetota</taxon>
        <taxon>Planctomycetia</taxon>
        <taxon>Pirellulales</taxon>
        <taxon>Lacipirellulaceae</taxon>
        <taxon>Pirellulimonas</taxon>
    </lineage>
</organism>
<dbReference type="Gene3D" id="3.40.50.300">
    <property type="entry name" value="P-loop containing nucleotide triphosphate hydrolases"/>
    <property type="match status" value="1"/>
</dbReference>
<dbReference type="EMBL" id="CP036291">
    <property type="protein sequence ID" value="QDU91573.1"/>
    <property type="molecule type" value="Genomic_DNA"/>
</dbReference>
<evidence type="ECO:0000256" key="9">
    <source>
        <dbReference type="ARBA" id="ARBA00022932"/>
    </source>
</evidence>
<keyword evidence="15" id="KW-1185">Reference proteome</keyword>
<comment type="subunit">
    <text evidence="11">DNA polymerase III contains a core (composed of alpha, epsilon and theta chains) that associates with a tau subunit. This core dimerizes to form the POLIII' complex. PolIII' associates with the gamma complex (composed of gamma, delta, delta', psi and chi chains) and with the beta chain to form the complete DNA polymerase III complex.</text>
</comment>
<feature type="region of interest" description="Disordered" evidence="12">
    <location>
        <begin position="381"/>
        <end position="441"/>
    </location>
</feature>
<dbReference type="InterPro" id="IPR003593">
    <property type="entry name" value="AAA+_ATPase"/>
</dbReference>
<dbReference type="GO" id="GO:0046872">
    <property type="term" value="F:metal ion binding"/>
    <property type="evidence" value="ECO:0007669"/>
    <property type="project" value="UniProtKB-KW"/>
</dbReference>
<reference evidence="14 15" key="1">
    <citation type="submission" date="2019-02" db="EMBL/GenBank/DDBJ databases">
        <title>Deep-cultivation of Planctomycetes and their phenomic and genomic characterization uncovers novel biology.</title>
        <authorList>
            <person name="Wiegand S."/>
            <person name="Jogler M."/>
            <person name="Boedeker C."/>
            <person name="Pinto D."/>
            <person name="Vollmers J."/>
            <person name="Rivas-Marin E."/>
            <person name="Kohn T."/>
            <person name="Peeters S.H."/>
            <person name="Heuer A."/>
            <person name="Rast P."/>
            <person name="Oberbeckmann S."/>
            <person name="Bunk B."/>
            <person name="Jeske O."/>
            <person name="Meyerdierks A."/>
            <person name="Storesund J.E."/>
            <person name="Kallscheuer N."/>
            <person name="Luecker S."/>
            <person name="Lage O.M."/>
            <person name="Pohl T."/>
            <person name="Merkel B.J."/>
            <person name="Hornburger P."/>
            <person name="Mueller R.-W."/>
            <person name="Bruemmer F."/>
            <person name="Labrenz M."/>
            <person name="Spormann A.M."/>
            <person name="Op den Camp H."/>
            <person name="Overmann J."/>
            <person name="Amann R."/>
            <person name="Jetten M.S.M."/>
            <person name="Mascher T."/>
            <person name="Medema M.H."/>
            <person name="Devos D.P."/>
            <person name="Kaster A.-K."/>
            <person name="Ovreas L."/>
            <person name="Rohde M."/>
            <person name="Galperin M.Y."/>
            <person name="Jogler C."/>
        </authorList>
    </citation>
    <scope>NUCLEOTIDE SEQUENCE [LARGE SCALE GENOMIC DNA]</scope>
    <source>
        <strain evidence="14 15">Pla175</strain>
    </source>
</reference>
<dbReference type="GO" id="GO:0003677">
    <property type="term" value="F:DNA binding"/>
    <property type="evidence" value="ECO:0007669"/>
    <property type="project" value="InterPro"/>
</dbReference>
<dbReference type="AlphaFoldDB" id="A0A518DJC4"/>
<dbReference type="CDD" id="cd00009">
    <property type="entry name" value="AAA"/>
    <property type="match status" value="1"/>
</dbReference>
<evidence type="ECO:0000256" key="7">
    <source>
        <dbReference type="ARBA" id="ARBA00022833"/>
    </source>
</evidence>
<dbReference type="PRINTS" id="PR00300">
    <property type="entry name" value="CLPPROTEASEA"/>
</dbReference>
<keyword evidence="2 11" id="KW-0808">Transferase</keyword>
<evidence type="ECO:0000256" key="6">
    <source>
        <dbReference type="ARBA" id="ARBA00022741"/>
    </source>
</evidence>